<evidence type="ECO:0000313" key="9">
    <source>
        <dbReference type="EMBL" id="HDX30765.1"/>
    </source>
</evidence>
<keyword evidence="5 7" id="KW-1133">Transmembrane helix</keyword>
<dbReference type="InterPro" id="IPR045621">
    <property type="entry name" value="BPD_transp_1_N"/>
</dbReference>
<keyword evidence="3" id="KW-1003">Cell membrane</keyword>
<dbReference type="GO" id="GO:0005886">
    <property type="term" value="C:plasma membrane"/>
    <property type="evidence" value="ECO:0007669"/>
    <property type="project" value="UniProtKB-SubCell"/>
</dbReference>
<evidence type="ECO:0000256" key="1">
    <source>
        <dbReference type="ARBA" id="ARBA00004651"/>
    </source>
</evidence>
<evidence type="ECO:0000256" key="6">
    <source>
        <dbReference type="ARBA" id="ARBA00023136"/>
    </source>
</evidence>
<dbReference type="CDD" id="cd06261">
    <property type="entry name" value="TM_PBP2"/>
    <property type="match status" value="1"/>
</dbReference>
<dbReference type="Pfam" id="PF19300">
    <property type="entry name" value="BPD_transp_1_N"/>
    <property type="match status" value="1"/>
</dbReference>
<keyword evidence="2 7" id="KW-0813">Transport</keyword>
<feature type="domain" description="ABC transmembrane type-1" evidence="8">
    <location>
        <begin position="96"/>
        <end position="314"/>
    </location>
</feature>
<sequence length="324" mass="36066">MRTYFLKRVLHAIPLLFVLSIVLFLVVRSAPGGPLAQAERNPNITAEQRQQLRARLGLDQPLYKQYIDWMGALLQGDLGRSIKTNRPVAEMIGERIPNTLLLVGVAFALTIALALPLGALSALRPYSWFDYLVTTLSFAGQSMPVYWLGLVAILIFYVWLDNPFTGGPLLPAGGMYTLGAARTLSDLIWHMILPVGVLCATWVAWYSRFFRASMLETLNADYVRTATAKGLPRRRVIYGHAGRNAVIPLVTLIALDLPSVFAGALFVETIFSWPGMGRLFWEAARGRDYPVLMAVIMINAVLIILANLVADMLYAKLDPRVRYE</sequence>
<dbReference type="PANTHER" id="PTHR43163:SF6">
    <property type="entry name" value="DIPEPTIDE TRANSPORT SYSTEM PERMEASE PROTEIN DPPB-RELATED"/>
    <property type="match status" value="1"/>
</dbReference>
<evidence type="ECO:0000256" key="3">
    <source>
        <dbReference type="ARBA" id="ARBA00022475"/>
    </source>
</evidence>
<proteinExistence type="inferred from homology"/>
<evidence type="ECO:0000256" key="2">
    <source>
        <dbReference type="ARBA" id="ARBA00022448"/>
    </source>
</evidence>
<dbReference type="AlphaFoldDB" id="A0A7C1JNM4"/>
<keyword evidence="4 7" id="KW-0812">Transmembrane</keyword>
<feature type="transmembrane region" description="Helical" evidence="7">
    <location>
        <begin position="245"/>
        <end position="271"/>
    </location>
</feature>
<keyword evidence="6 7" id="KW-0472">Membrane</keyword>
<accession>A0A7C1JNM4</accession>
<comment type="similarity">
    <text evidence="7">Belongs to the binding-protein-dependent transport system permease family.</text>
</comment>
<comment type="caution">
    <text evidence="9">The sequence shown here is derived from an EMBL/GenBank/DDBJ whole genome shotgun (WGS) entry which is preliminary data.</text>
</comment>
<evidence type="ECO:0000256" key="5">
    <source>
        <dbReference type="ARBA" id="ARBA00022989"/>
    </source>
</evidence>
<organism evidence="9">
    <name type="scientific">Caldilinea aerophila</name>
    <dbReference type="NCBI Taxonomy" id="133453"/>
    <lineage>
        <taxon>Bacteria</taxon>
        <taxon>Bacillati</taxon>
        <taxon>Chloroflexota</taxon>
        <taxon>Caldilineae</taxon>
        <taxon>Caldilineales</taxon>
        <taxon>Caldilineaceae</taxon>
        <taxon>Caldilinea</taxon>
    </lineage>
</organism>
<comment type="subcellular location">
    <subcellularLocation>
        <location evidence="1 7">Cell membrane</location>
        <topology evidence="1 7">Multi-pass membrane protein</topology>
    </subcellularLocation>
</comment>
<protein>
    <submittedName>
        <fullName evidence="9">ABC transporter permease</fullName>
    </submittedName>
</protein>
<evidence type="ECO:0000259" key="8">
    <source>
        <dbReference type="PROSITE" id="PS50928"/>
    </source>
</evidence>
<feature type="transmembrane region" description="Helical" evidence="7">
    <location>
        <begin position="291"/>
        <end position="314"/>
    </location>
</feature>
<name>A0A7C1JNM4_9CHLR</name>
<dbReference type="PROSITE" id="PS50928">
    <property type="entry name" value="ABC_TM1"/>
    <property type="match status" value="1"/>
</dbReference>
<feature type="transmembrane region" description="Helical" evidence="7">
    <location>
        <begin position="144"/>
        <end position="160"/>
    </location>
</feature>
<dbReference type="Pfam" id="PF00528">
    <property type="entry name" value="BPD_transp_1"/>
    <property type="match status" value="1"/>
</dbReference>
<evidence type="ECO:0000256" key="7">
    <source>
        <dbReference type="RuleBase" id="RU363032"/>
    </source>
</evidence>
<gene>
    <name evidence="9" type="ORF">ENQ20_04650</name>
</gene>
<dbReference type="SUPFAM" id="SSF161098">
    <property type="entry name" value="MetI-like"/>
    <property type="match status" value="1"/>
</dbReference>
<reference evidence="9" key="1">
    <citation type="journal article" date="2020" name="mSystems">
        <title>Genome- and Community-Level Interaction Insights into Carbon Utilization and Element Cycling Functions of Hydrothermarchaeota in Hydrothermal Sediment.</title>
        <authorList>
            <person name="Zhou Z."/>
            <person name="Liu Y."/>
            <person name="Xu W."/>
            <person name="Pan J."/>
            <person name="Luo Z.H."/>
            <person name="Li M."/>
        </authorList>
    </citation>
    <scope>NUCLEOTIDE SEQUENCE [LARGE SCALE GENOMIC DNA]</scope>
    <source>
        <strain evidence="9">SpSt-289</strain>
    </source>
</reference>
<dbReference type="PANTHER" id="PTHR43163">
    <property type="entry name" value="DIPEPTIDE TRANSPORT SYSTEM PERMEASE PROTEIN DPPB-RELATED"/>
    <property type="match status" value="1"/>
</dbReference>
<feature type="transmembrane region" description="Helical" evidence="7">
    <location>
        <begin position="100"/>
        <end position="123"/>
    </location>
</feature>
<feature type="transmembrane region" description="Helical" evidence="7">
    <location>
        <begin position="187"/>
        <end position="206"/>
    </location>
</feature>
<dbReference type="InterPro" id="IPR000515">
    <property type="entry name" value="MetI-like"/>
</dbReference>
<dbReference type="GO" id="GO:0055085">
    <property type="term" value="P:transmembrane transport"/>
    <property type="evidence" value="ECO:0007669"/>
    <property type="project" value="InterPro"/>
</dbReference>
<evidence type="ECO:0000256" key="4">
    <source>
        <dbReference type="ARBA" id="ARBA00022692"/>
    </source>
</evidence>
<dbReference type="EMBL" id="DSMG01000053">
    <property type="protein sequence ID" value="HDX30765.1"/>
    <property type="molecule type" value="Genomic_DNA"/>
</dbReference>
<dbReference type="InterPro" id="IPR035906">
    <property type="entry name" value="MetI-like_sf"/>
</dbReference>
<dbReference type="Gene3D" id="1.10.3720.10">
    <property type="entry name" value="MetI-like"/>
    <property type="match status" value="1"/>
</dbReference>